<dbReference type="GO" id="GO:0008033">
    <property type="term" value="P:tRNA processing"/>
    <property type="evidence" value="ECO:0007669"/>
    <property type="project" value="InterPro"/>
</dbReference>
<dbReference type="Proteomes" id="UP000672032">
    <property type="component" value="Chromosome 1"/>
</dbReference>
<dbReference type="GO" id="GO:0000172">
    <property type="term" value="C:ribonuclease MRP complex"/>
    <property type="evidence" value="ECO:0007669"/>
    <property type="project" value="TreeGrafter"/>
</dbReference>
<proteinExistence type="predicted"/>
<dbReference type="OrthoDB" id="20109at2759"/>
<feature type="compositionally biased region" description="Pro residues" evidence="1">
    <location>
        <begin position="77"/>
        <end position="87"/>
    </location>
</feature>
<organism evidence="2 3">
    <name type="scientific">Monilinia vaccinii-corymbosi</name>
    <dbReference type="NCBI Taxonomy" id="61207"/>
    <lineage>
        <taxon>Eukaryota</taxon>
        <taxon>Fungi</taxon>
        <taxon>Dikarya</taxon>
        <taxon>Ascomycota</taxon>
        <taxon>Pezizomycotina</taxon>
        <taxon>Leotiomycetes</taxon>
        <taxon>Helotiales</taxon>
        <taxon>Sclerotiniaceae</taxon>
        <taxon>Monilinia</taxon>
    </lineage>
</organism>
<feature type="compositionally biased region" description="Pro residues" evidence="1">
    <location>
        <begin position="142"/>
        <end position="154"/>
    </location>
</feature>
<feature type="compositionally biased region" description="Basic residues" evidence="1">
    <location>
        <begin position="55"/>
        <end position="66"/>
    </location>
</feature>
<dbReference type="InterPro" id="IPR013241">
    <property type="entry name" value="RNase_P_Pop3"/>
</dbReference>
<gene>
    <name evidence="2" type="ORF">DSL72_003680</name>
</gene>
<dbReference type="GO" id="GO:0034965">
    <property type="term" value="P:intronic box C/D snoRNA processing"/>
    <property type="evidence" value="ECO:0007669"/>
    <property type="project" value="TreeGrafter"/>
</dbReference>
<dbReference type="GO" id="GO:0006364">
    <property type="term" value="P:rRNA processing"/>
    <property type="evidence" value="ECO:0007669"/>
    <property type="project" value="InterPro"/>
</dbReference>
<evidence type="ECO:0000313" key="2">
    <source>
        <dbReference type="EMBL" id="QSZ29169.1"/>
    </source>
</evidence>
<protein>
    <submittedName>
        <fullName evidence="2">Uncharacterized protein</fullName>
    </submittedName>
</protein>
<dbReference type="EMBL" id="CP063405">
    <property type="protein sequence ID" value="QSZ29169.1"/>
    <property type="molecule type" value="Genomic_DNA"/>
</dbReference>
<dbReference type="AlphaFoldDB" id="A0A8A3P863"/>
<dbReference type="Pfam" id="PF08228">
    <property type="entry name" value="RNase_P_pop3"/>
    <property type="match status" value="1"/>
</dbReference>
<accession>A0A8A3P863</accession>
<dbReference type="GO" id="GO:0005829">
    <property type="term" value="C:cytosol"/>
    <property type="evidence" value="ECO:0007669"/>
    <property type="project" value="TreeGrafter"/>
</dbReference>
<reference evidence="2" key="1">
    <citation type="submission" date="2020-10" db="EMBL/GenBank/DDBJ databases">
        <title>Genome Sequence of Monilinia vaccinii-corymbosi Sheds Light on Mummy Berry Disease Infection of Blueberry and Mating Type.</title>
        <authorList>
            <person name="Yow A.G."/>
            <person name="Zhang Y."/>
            <person name="Bansal K."/>
            <person name="Eacker S.M."/>
            <person name="Sullivan S."/>
            <person name="Liachko I."/>
            <person name="Cubeta M.A."/>
            <person name="Rollins J.A."/>
            <person name="Ashrafi H."/>
        </authorList>
    </citation>
    <scope>NUCLEOTIDE SEQUENCE</scope>
    <source>
        <strain evidence="2">RL-1</strain>
    </source>
</reference>
<dbReference type="PANTHER" id="PTHR28272">
    <property type="entry name" value="RIBONUCLEASES P/MRP PROTEIN SUBUNIT POP3"/>
    <property type="match status" value="1"/>
</dbReference>
<keyword evidence="3" id="KW-1185">Reference proteome</keyword>
<evidence type="ECO:0000256" key="1">
    <source>
        <dbReference type="SAM" id="MobiDB-lite"/>
    </source>
</evidence>
<name>A0A8A3P863_9HELO</name>
<feature type="region of interest" description="Disordered" evidence="1">
    <location>
        <begin position="105"/>
        <end position="158"/>
    </location>
</feature>
<feature type="region of interest" description="Disordered" evidence="1">
    <location>
        <begin position="45"/>
        <end position="91"/>
    </location>
</feature>
<dbReference type="GO" id="GO:0004526">
    <property type="term" value="F:ribonuclease P activity"/>
    <property type="evidence" value="ECO:0007669"/>
    <property type="project" value="TreeGrafter"/>
</dbReference>
<sequence length="269" mass="29855">MDSKKTKTIYQLDTPFTTIQWPQISPTDQETIVELLCSTISPIGTYRSTHITPSKGKRSRKRKRRNPKSENETSPENPLPPPPPPPEISSYIVTGLNSIHRMLEESSKRAPRAIKEPSGFETPESRTSPGSRAQAHEILRPNPNPRDPPPPPPHHFSSIFIANSNHPPILTSHLPHLVATATNAHPTKPPTILIPLPKGSEMRIATALNLPRVSCIGILNDAPNSTALVDFIRGCVGEIEIPWLDEVKKAEYLETRIRSFQTTIGEVKK</sequence>
<dbReference type="GO" id="GO:0000171">
    <property type="term" value="F:ribonuclease MRP activity"/>
    <property type="evidence" value="ECO:0007669"/>
    <property type="project" value="TreeGrafter"/>
</dbReference>
<dbReference type="GO" id="GO:0005655">
    <property type="term" value="C:nucleolar ribonuclease P complex"/>
    <property type="evidence" value="ECO:0007669"/>
    <property type="project" value="TreeGrafter"/>
</dbReference>
<evidence type="ECO:0000313" key="3">
    <source>
        <dbReference type="Proteomes" id="UP000672032"/>
    </source>
</evidence>
<dbReference type="PANTHER" id="PTHR28272:SF1">
    <property type="entry name" value="RIBONUCLEASES P_MRP PROTEIN SUBUNIT POP3"/>
    <property type="match status" value="1"/>
</dbReference>